<dbReference type="STRING" id="1116472.MGMO_170c00020"/>
<dbReference type="EMBL" id="AYLO01000155">
    <property type="protein sequence ID" value="ESS67234.1"/>
    <property type="molecule type" value="Genomic_DNA"/>
</dbReference>
<dbReference type="Proteomes" id="UP000017842">
    <property type="component" value="Unassembled WGS sequence"/>
</dbReference>
<dbReference type="AlphaFoldDB" id="V5BHL5"/>
<keyword evidence="2" id="KW-1185">Reference proteome</keyword>
<comment type="caution">
    <text evidence="1">The sequence shown here is derived from an EMBL/GenBank/DDBJ whole genome shotgun (WGS) entry which is preliminary data.</text>
</comment>
<gene>
    <name evidence="1" type="ORF">MGMO_170c00020</name>
</gene>
<name>V5BHL5_9GAMM</name>
<protein>
    <submittedName>
        <fullName evidence="1">Uncharacterized protein</fullName>
    </submittedName>
</protein>
<organism evidence="1 2">
    <name type="scientific">Methyloglobulus morosus KoM1</name>
    <dbReference type="NCBI Taxonomy" id="1116472"/>
    <lineage>
        <taxon>Bacteria</taxon>
        <taxon>Pseudomonadati</taxon>
        <taxon>Pseudomonadota</taxon>
        <taxon>Gammaproteobacteria</taxon>
        <taxon>Methylococcales</taxon>
        <taxon>Methylococcaceae</taxon>
        <taxon>Methyloglobulus</taxon>
    </lineage>
</organism>
<evidence type="ECO:0000313" key="2">
    <source>
        <dbReference type="Proteomes" id="UP000017842"/>
    </source>
</evidence>
<accession>V5BHL5</accession>
<sequence length="45" mass="5119">MNANRVGAKKFLPLRPKTVLQANLHNALLEAKARLEFQREGDDDE</sequence>
<proteinExistence type="predicted"/>
<reference evidence="1 2" key="1">
    <citation type="journal article" date="2013" name="Genome Announc.">
        <title>Draft Genome Sequence of the Methanotrophic Gammaproteobacterium Methyloglobulus morosus DSM 22980 Strain KoM1.</title>
        <authorList>
            <person name="Poehlein A."/>
            <person name="Deutzmann J.S."/>
            <person name="Daniel R."/>
            <person name="Simeonova D.D."/>
        </authorList>
    </citation>
    <scope>NUCLEOTIDE SEQUENCE [LARGE SCALE GENOMIC DNA]</scope>
    <source>
        <strain evidence="1 2">KoM1</strain>
    </source>
</reference>
<evidence type="ECO:0000313" key="1">
    <source>
        <dbReference type="EMBL" id="ESS67234.1"/>
    </source>
</evidence>
<dbReference type="RefSeq" id="WP_023496424.1">
    <property type="nucleotide sequence ID" value="NZ_AYLO01000155.1"/>
</dbReference>